<feature type="compositionally biased region" description="Polar residues" evidence="2">
    <location>
        <begin position="655"/>
        <end position="670"/>
    </location>
</feature>
<proteinExistence type="predicted"/>
<organism evidence="3">
    <name type="scientific">Diabrotica virgifera virgifera</name>
    <name type="common">western corn rootworm</name>
    <dbReference type="NCBI Taxonomy" id="50390"/>
    <lineage>
        <taxon>Eukaryota</taxon>
        <taxon>Metazoa</taxon>
        <taxon>Ecdysozoa</taxon>
        <taxon>Arthropoda</taxon>
        <taxon>Hexapoda</taxon>
        <taxon>Insecta</taxon>
        <taxon>Pterygota</taxon>
        <taxon>Neoptera</taxon>
        <taxon>Endopterygota</taxon>
        <taxon>Coleoptera</taxon>
        <taxon>Polyphaga</taxon>
        <taxon>Cucujiformia</taxon>
        <taxon>Chrysomeloidea</taxon>
        <taxon>Chrysomelidae</taxon>
        <taxon>Galerucinae</taxon>
        <taxon>Diabroticina</taxon>
        <taxon>Diabroticites</taxon>
        <taxon>Diabrotica</taxon>
    </lineage>
</organism>
<dbReference type="PANTHER" id="PTHR11232:SF17">
    <property type="entry name" value="CAPON-LIKE PROTEIN"/>
    <property type="match status" value="1"/>
</dbReference>
<evidence type="ECO:0000313" key="3">
    <source>
        <dbReference type="RefSeq" id="XP_028139125.1"/>
    </source>
</evidence>
<gene>
    <name evidence="3" type="primary">LOC114333450</name>
</gene>
<protein>
    <submittedName>
        <fullName evidence="3">Uncharacterized protein LOC114333450</fullName>
    </submittedName>
</protein>
<feature type="coiled-coil region" evidence="1">
    <location>
        <begin position="361"/>
        <end position="402"/>
    </location>
</feature>
<dbReference type="InParanoid" id="A0A6P7G3H9"/>
<dbReference type="Gene3D" id="2.30.29.30">
    <property type="entry name" value="Pleckstrin-homology domain (PH domain)/Phosphotyrosine-binding domain (PTB)"/>
    <property type="match status" value="1"/>
</dbReference>
<dbReference type="InterPro" id="IPR051133">
    <property type="entry name" value="Adapter_Engulfment-Domain"/>
</dbReference>
<feature type="region of interest" description="Disordered" evidence="2">
    <location>
        <begin position="320"/>
        <end position="355"/>
    </location>
</feature>
<feature type="compositionally biased region" description="Polar residues" evidence="2">
    <location>
        <begin position="585"/>
        <end position="599"/>
    </location>
</feature>
<sequence>MTIKMIKKTKDDKAPDWDISTKKKQDMLSKARNKLFNLSEALKTNKNLNAPNQNKKGIIKSNTQVNLDHYLKESCDKNQIYINTKSKTPKPNPLQKQHSIGAYPIRIEITNENDVTESLNSASTSSELCLSKAETDIRTEALALEKPRRKISFRVPEIINTFTENRLGFSNSKNSKSGSYRNIRDIIQKAGAKPPFLGTNLNGVLERQESFEDSDLESQAMRVVRTVGQAFEVCHKLSLNNPENDQDQDEQDTLTQDLLSDRLSDITSDKQKRGKEDLIHTYYKKYKYTSSSSMALEPKLSQDLSNTTTVMEGVLAEEQCPEETSAEMYSSPHSDGITTGSAESGGSLPPPGSALSTHHEIQLMREQLEQQTQQTQAALAQLQLAREQLAAEQSARLEAQARTHQLLIHNRELLDHIAALVAHLQGNEKSGQQPTPPQMAMPQHQSHQGHNDSPDMYEYADSPVANPLGFNTSGSVDNRPATSYPPTSPLRTSFNPGGNLFNFSYPPTMDAAAFENQLIQKLQALSNFQPSSPFQYPYSQSMPFLLQSLYSSPLMNNTYSLQNPHKNMPLFMGKPLGAGRHSEPRQLNPTYFNPNQSPPSKKEDYHNPQYGTLRQQNYSAQNSQTNNETYQQKDPDSPLYQKIIPKKEQEETKQVRLQHNQRESSPNPIYQTIIPKKDLSNGKHIKIQQNESLKREASPRPQEGDRSSGQFIRPHSQVGTLTTTDADGRLRVVVPVLSGSKEDLSESFSKLRTDDKYKGSLSRTYSDRYSKSSPQAPASIMRHKSKLTASAKVERWFELFEPSSISRPESGFVSCQDPEADEDDDEREIIEGTKNLLSKLSARKQRKLLGLKLGKVTTF</sequence>
<feature type="compositionally biased region" description="Polar residues" evidence="2">
    <location>
        <begin position="469"/>
        <end position="493"/>
    </location>
</feature>
<dbReference type="PANTHER" id="PTHR11232">
    <property type="entry name" value="PHOSPHOTYROSINE INTERACTION DOMAIN-CONTAINING FAMILY MEMBER"/>
    <property type="match status" value="1"/>
</dbReference>
<accession>A0A6P7G3H9</accession>
<dbReference type="GO" id="GO:0050998">
    <property type="term" value="F:nitric-oxide synthase binding"/>
    <property type="evidence" value="ECO:0007669"/>
    <property type="project" value="TreeGrafter"/>
</dbReference>
<dbReference type="RefSeq" id="XP_028139125.1">
    <property type="nucleotide sequence ID" value="XM_028283324.1"/>
</dbReference>
<feature type="region of interest" description="Disordered" evidence="2">
    <location>
        <begin position="570"/>
        <end position="608"/>
    </location>
</feature>
<keyword evidence="1" id="KW-0175">Coiled coil</keyword>
<feature type="region of interest" description="Disordered" evidence="2">
    <location>
        <begin position="427"/>
        <end position="493"/>
    </location>
</feature>
<reference evidence="3" key="1">
    <citation type="submission" date="2025-08" db="UniProtKB">
        <authorList>
            <consortium name="RefSeq"/>
        </authorList>
    </citation>
    <scope>IDENTIFICATION</scope>
    <source>
        <tissue evidence="3">Whole insect</tissue>
    </source>
</reference>
<feature type="compositionally biased region" description="Basic and acidic residues" evidence="2">
    <location>
        <begin position="692"/>
        <end position="706"/>
    </location>
</feature>
<evidence type="ECO:0000256" key="1">
    <source>
        <dbReference type="SAM" id="Coils"/>
    </source>
</evidence>
<evidence type="ECO:0000256" key="2">
    <source>
        <dbReference type="SAM" id="MobiDB-lite"/>
    </source>
</evidence>
<dbReference type="AlphaFoldDB" id="A0A6P7G3H9"/>
<name>A0A6P7G3H9_DIAVI</name>
<dbReference type="InterPro" id="IPR011993">
    <property type="entry name" value="PH-like_dom_sf"/>
</dbReference>
<feature type="region of interest" description="Disordered" evidence="2">
    <location>
        <begin position="650"/>
        <end position="724"/>
    </location>
</feature>
<feature type="compositionally biased region" description="Polar residues" evidence="2">
    <location>
        <begin position="327"/>
        <end position="344"/>
    </location>
</feature>